<accession>A0ABS8Y639</accession>
<reference evidence="1 2" key="1">
    <citation type="journal article" date="2021" name="BMC Genomics">
        <title>Datura genome reveals duplications of psychoactive alkaloid biosynthetic genes and high mutation rate following tissue culture.</title>
        <authorList>
            <person name="Rajewski A."/>
            <person name="Carter-House D."/>
            <person name="Stajich J."/>
            <person name="Litt A."/>
        </authorList>
    </citation>
    <scope>NUCLEOTIDE SEQUENCE [LARGE SCALE GENOMIC DNA]</scope>
    <source>
        <strain evidence="1">AR-01</strain>
    </source>
</reference>
<comment type="caution">
    <text evidence="1">The sequence shown here is derived from an EMBL/GenBank/DDBJ whole genome shotgun (WGS) entry which is preliminary data.</text>
</comment>
<keyword evidence="2" id="KW-1185">Reference proteome</keyword>
<organism evidence="1 2">
    <name type="scientific">Datura stramonium</name>
    <name type="common">Jimsonweed</name>
    <name type="synonym">Common thornapple</name>
    <dbReference type="NCBI Taxonomy" id="4076"/>
    <lineage>
        <taxon>Eukaryota</taxon>
        <taxon>Viridiplantae</taxon>
        <taxon>Streptophyta</taxon>
        <taxon>Embryophyta</taxon>
        <taxon>Tracheophyta</taxon>
        <taxon>Spermatophyta</taxon>
        <taxon>Magnoliopsida</taxon>
        <taxon>eudicotyledons</taxon>
        <taxon>Gunneridae</taxon>
        <taxon>Pentapetalae</taxon>
        <taxon>asterids</taxon>
        <taxon>lamiids</taxon>
        <taxon>Solanales</taxon>
        <taxon>Solanaceae</taxon>
        <taxon>Solanoideae</taxon>
        <taxon>Datureae</taxon>
        <taxon>Datura</taxon>
    </lineage>
</organism>
<gene>
    <name evidence="1" type="ORF">HAX54_027396</name>
</gene>
<protein>
    <submittedName>
        <fullName evidence="1">Uncharacterized protein</fullName>
    </submittedName>
</protein>
<sequence>FSGKFEEENQSLLMSLRKQTCYSNQFLLLITSATWLAPRTKRRWTSSLRNTSLIKWL</sequence>
<name>A0ABS8Y639_DATST</name>
<feature type="non-terminal residue" evidence="1">
    <location>
        <position position="1"/>
    </location>
</feature>
<dbReference type="Proteomes" id="UP000823775">
    <property type="component" value="Unassembled WGS sequence"/>
</dbReference>
<evidence type="ECO:0000313" key="1">
    <source>
        <dbReference type="EMBL" id="MCE5166816.1"/>
    </source>
</evidence>
<dbReference type="EMBL" id="JACEIK010033222">
    <property type="protein sequence ID" value="MCE5166816.1"/>
    <property type="molecule type" value="Genomic_DNA"/>
</dbReference>
<evidence type="ECO:0000313" key="2">
    <source>
        <dbReference type="Proteomes" id="UP000823775"/>
    </source>
</evidence>
<proteinExistence type="predicted"/>
<feature type="non-terminal residue" evidence="1">
    <location>
        <position position="57"/>
    </location>
</feature>